<sequence length="227" mass="25023">MSEFEIKIDDFVDIKFSLKRSKITALIGKSGSGKSLSAAAIFGFTPPNFKSSTKIGVSTDKIAMIMQNPRTAFNPLLTLYTHAKESGASKAQILEAFSDAQLQEAVLKKYPFELSGGMLQRAMIALSILKKPEFLIADEPTTDLDLIMQSKILELLLNLRAKKGLGILLITHDFGVVYKMADEILVMSGGKIVERGSKDEIFNAPKTAYTKELLGSYYAFKGFCEYN</sequence>
<dbReference type="PROSITE" id="PS50893">
    <property type="entry name" value="ABC_TRANSPORTER_2"/>
    <property type="match status" value="1"/>
</dbReference>
<organism evidence="11 12">
    <name type="scientific">Campylobacter gastrosuis</name>
    <dbReference type="NCBI Taxonomy" id="2974576"/>
    <lineage>
        <taxon>Bacteria</taxon>
        <taxon>Pseudomonadati</taxon>
        <taxon>Campylobacterota</taxon>
        <taxon>Epsilonproteobacteria</taxon>
        <taxon>Campylobacterales</taxon>
        <taxon>Campylobacteraceae</taxon>
        <taxon>Campylobacter</taxon>
    </lineage>
</organism>
<keyword evidence="9" id="KW-0472">Membrane</keyword>
<dbReference type="InterPro" id="IPR017871">
    <property type="entry name" value="ABC_transporter-like_CS"/>
</dbReference>
<evidence type="ECO:0000256" key="9">
    <source>
        <dbReference type="ARBA" id="ARBA00023136"/>
    </source>
</evidence>
<dbReference type="GO" id="GO:0005524">
    <property type="term" value="F:ATP binding"/>
    <property type="evidence" value="ECO:0007669"/>
    <property type="project" value="UniProtKB-KW"/>
</dbReference>
<name>A0ABT7HSU3_9BACT</name>
<dbReference type="Pfam" id="PF00005">
    <property type="entry name" value="ABC_tran"/>
    <property type="match status" value="1"/>
</dbReference>
<keyword evidence="3" id="KW-0813">Transport</keyword>
<keyword evidence="4" id="KW-1003">Cell membrane</keyword>
<dbReference type="InterPro" id="IPR003593">
    <property type="entry name" value="AAA+_ATPase"/>
</dbReference>
<evidence type="ECO:0000256" key="1">
    <source>
        <dbReference type="ARBA" id="ARBA00004417"/>
    </source>
</evidence>
<dbReference type="SUPFAM" id="SSF52540">
    <property type="entry name" value="P-loop containing nucleoside triphosphate hydrolases"/>
    <property type="match status" value="1"/>
</dbReference>
<protein>
    <submittedName>
        <fullName evidence="11">ATP-binding cassette domain-containing protein</fullName>
    </submittedName>
</protein>
<accession>A0ABT7HSU3</accession>
<evidence type="ECO:0000256" key="5">
    <source>
        <dbReference type="ARBA" id="ARBA00022519"/>
    </source>
</evidence>
<comment type="subcellular location">
    <subcellularLocation>
        <location evidence="1">Cell inner membrane</location>
        <topology evidence="1">Peripheral membrane protein</topology>
    </subcellularLocation>
</comment>
<gene>
    <name evidence="11" type="ORF">NYG85_11415</name>
</gene>
<keyword evidence="7 11" id="KW-0067">ATP-binding</keyword>
<evidence type="ECO:0000256" key="6">
    <source>
        <dbReference type="ARBA" id="ARBA00022741"/>
    </source>
</evidence>
<comment type="caution">
    <text evidence="11">The sequence shown here is derived from an EMBL/GenBank/DDBJ whole genome shotgun (WGS) entry which is preliminary data.</text>
</comment>
<evidence type="ECO:0000256" key="3">
    <source>
        <dbReference type="ARBA" id="ARBA00022448"/>
    </source>
</evidence>
<dbReference type="InterPro" id="IPR027417">
    <property type="entry name" value="P-loop_NTPase"/>
</dbReference>
<feature type="domain" description="ABC transporter" evidence="10">
    <location>
        <begin position="6"/>
        <end position="214"/>
    </location>
</feature>
<dbReference type="RefSeq" id="WP_284938751.1">
    <property type="nucleotide sequence ID" value="NZ_JANURM010000030.1"/>
</dbReference>
<dbReference type="CDD" id="cd03257">
    <property type="entry name" value="ABC_NikE_OppD_transporters"/>
    <property type="match status" value="1"/>
</dbReference>
<evidence type="ECO:0000313" key="12">
    <source>
        <dbReference type="Proteomes" id="UP001173801"/>
    </source>
</evidence>
<evidence type="ECO:0000256" key="4">
    <source>
        <dbReference type="ARBA" id="ARBA00022475"/>
    </source>
</evidence>
<evidence type="ECO:0000256" key="2">
    <source>
        <dbReference type="ARBA" id="ARBA00005417"/>
    </source>
</evidence>
<proteinExistence type="inferred from homology"/>
<keyword evidence="12" id="KW-1185">Reference proteome</keyword>
<dbReference type="PROSITE" id="PS00211">
    <property type="entry name" value="ABC_TRANSPORTER_1"/>
    <property type="match status" value="1"/>
</dbReference>
<keyword evidence="6" id="KW-0547">Nucleotide-binding</keyword>
<evidence type="ECO:0000256" key="7">
    <source>
        <dbReference type="ARBA" id="ARBA00022840"/>
    </source>
</evidence>
<reference evidence="11" key="2">
    <citation type="journal article" date="2023" name="Microorganisms">
        <title>Isolation and Genomic Characteristics of Cat-Borne Campylobacter felis sp. nov. and Sheep-Borne Campylobacter ovis sp. nov.</title>
        <authorList>
            <person name="Wang H."/>
            <person name="Li Y."/>
            <person name="Gu Y."/>
            <person name="Zhou G."/>
            <person name="Chen X."/>
            <person name="Zhang X."/>
            <person name="Shao Z."/>
            <person name="Zhang J."/>
            <person name="Zhang M."/>
        </authorList>
    </citation>
    <scope>NUCLEOTIDE SEQUENCE</scope>
    <source>
        <strain evidence="11">PS10</strain>
    </source>
</reference>
<dbReference type="EMBL" id="JANURM010000030">
    <property type="protein sequence ID" value="MDL0089965.1"/>
    <property type="molecule type" value="Genomic_DNA"/>
</dbReference>
<dbReference type="PANTHER" id="PTHR43297">
    <property type="entry name" value="OLIGOPEPTIDE TRANSPORT ATP-BINDING PROTEIN APPD"/>
    <property type="match status" value="1"/>
</dbReference>
<dbReference type="Gene3D" id="3.40.50.300">
    <property type="entry name" value="P-loop containing nucleotide triphosphate hydrolases"/>
    <property type="match status" value="1"/>
</dbReference>
<dbReference type="SMART" id="SM00382">
    <property type="entry name" value="AAA"/>
    <property type="match status" value="1"/>
</dbReference>
<keyword evidence="5" id="KW-0997">Cell inner membrane</keyword>
<keyword evidence="8" id="KW-1278">Translocase</keyword>
<evidence type="ECO:0000259" key="10">
    <source>
        <dbReference type="PROSITE" id="PS50893"/>
    </source>
</evidence>
<reference evidence="11" key="1">
    <citation type="submission" date="2022-08" db="EMBL/GenBank/DDBJ databases">
        <authorList>
            <person name="Wang H."/>
        </authorList>
    </citation>
    <scope>NUCLEOTIDE SEQUENCE</scope>
    <source>
        <strain evidence="11">PS10</strain>
    </source>
</reference>
<dbReference type="Proteomes" id="UP001173801">
    <property type="component" value="Unassembled WGS sequence"/>
</dbReference>
<dbReference type="PANTHER" id="PTHR43297:SF14">
    <property type="entry name" value="ATPASE AAA-TYPE CORE DOMAIN-CONTAINING PROTEIN"/>
    <property type="match status" value="1"/>
</dbReference>
<evidence type="ECO:0000256" key="8">
    <source>
        <dbReference type="ARBA" id="ARBA00022967"/>
    </source>
</evidence>
<dbReference type="InterPro" id="IPR003439">
    <property type="entry name" value="ABC_transporter-like_ATP-bd"/>
</dbReference>
<dbReference type="InterPro" id="IPR050388">
    <property type="entry name" value="ABC_Ni/Peptide_Import"/>
</dbReference>
<evidence type="ECO:0000313" key="11">
    <source>
        <dbReference type="EMBL" id="MDL0089965.1"/>
    </source>
</evidence>
<comment type="similarity">
    <text evidence="2">Belongs to the ABC transporter superfamily.</text>
</comment>